<proteinExistence type="predicted"/>
<evidence type="ECO:0000313" key="3">
    <source>
        <dbReference type="Proteomes" id="UP001341840"/>
    </source>
</evidence>
<evidence type="ECO:0000256" key="1">
    <source>
        <dbReference type="SAM" id="MobiDB-lite"/>
    </source>
</evidence>
<organism evidence="2 3">
    <name type="scientific">Stylosanthes scabra</name>
    <dbReference type="NCBI Taxonomy" id="79078"/>
    <lineage>
        <taxon>Eukaryota</taxon>
        <taxon>Viridiplantae</taxon>
        <taxon>Streptophyta</taxon>
        <taxon>Embryophyta</taxon>
        <taxon>Tracheophyta</taxon>
        <taxon>Spermatophyta</taxon>
        <taxon>Magnoliopsida</taxon>
        <taxon>eudicotyledons</taxon>
        <taxon>Gunneridae</taxon>
        <taxon>Pentapetalae</taxon>
        <taxon>rosids</taxon>
        <taxon>fabids</taxon>
        <taxon>Fabales</taxon>
        <taxon>Fabaceae</taxon>
        <taxon>Papilionoideae</taxon>
        <taxon>50 kb inversion clade</taxon>
        <taxon>dalbergioids sensu lato</taxon>
        <taxon>Dalbergieae</taxon>
        <taxon>Pterocarpus clade</taxon>
        <taxon>Stylosanthes</taxon>
    </lineage>
</organism>
<accession>A0ABU6ZH31</accession>
<feature type="compositionally biased region" description="Pro residues" evidence="1">
    <location>
        <begin position="159"/>
        <end position="173"/>
    </location>
</feature>
<reference evidence="2 3" key="1">
    <citation type="journal article" date="2023" name="Plants (Basel)">
        <title>Bridging the Gap: Combining Genomics and Transcriptomics Approaches to Understand Stylosanthes scabra, an Orphan Legume from the Brazilian Caatinga.</title>
        <authorList>
            <person name="Ferreira-Neto J.R.C."/>
            <person name="da Silva M.D."/>
            <person name="Binneck E."/>
            <person name="de Melo N.F."/>
            <person name="da Silva R.H."/>
            <person name="de Melo A.L.T.M."/>
            <person name="Pandolfi V."/>
            <person name="Bustamante F.O."/>
            <person name="Brasileiro-Vidal A.C."/>
            <person name="Benko-Iseppon A.M."/>
        </authorList>
    </citation>
    <scope>NUCLEOTIDE SEQUENCE [LARGE SCALE GENOMIC DNA]</scope>
    <source>
        <tissue evidence="2">Leaves</tissue>
    </source>
</reference>
<feature type="region of interest" description="Disordered" evidence="1">
    <location>
        <begin position="14"/>
        <end position="33"/>
    </location>
</feature>
<sequence>MKIGVVHATRVGVEEAAGRASGHHRSRRSRAPPPIDEDEVWTWIVGGCKRGRIYGMDMVPSHKYPPLFGDPDDDDTATSQPDLREHVTILNREISQYAEAHAQRLAAVKAVCAEKVWSLESTVQTQSQEVSKLRKAYSNMYSFLMQMRSSGSSAAAMPNMPPPPPPPPPSFPA</sequence>
<protein>
    <submittedName>
        <fullName evidence="2">Uncharacterized protein</fullName>
    </submittedName>
</protein>
<gene>
    <name evidence="2" type="ORF">PIB30_052659</name>
</gene>
<keyword evidence="3" id="KW-1185">Reference proteome</keyword>
<evidence type="ECO:0000313" key="2">
    <source>
        <dbReference type="EMBL" id="MED6221253.1"/>
    </source>
</evidence>
<comment type="caution">
    <text evidence="2">The sequence shown here is derived from an EMBL/GenBank/DDBJ whole genome shotgun (WGS) entry which is preliminary data.</text>
</comment>
<dbReference type="EMBL" id="JASCZI010272244">
    <property type="protein sequence ID" value="MED6221253.1"/>
    <property type="molecule type" value="Genomic_DNA"/>
</dbReference>
<feature type="region of interest" description="Disordered" evidence="1">
    <location>
        <begin position="151"/>
        <end position="173"/>
    </location>
</feature>
<feature type="compositionally biased region" description="Basic residues" evidence="1">
    <location>
        <begin position="21"/>
        <end position="30"/>
    </location>
</feature>
<name>A0ABU6ZH31_9FABA</name>
<dbReference type="Proteomes" id="UP001341840">
    <property type="component" value="Unassembled WGS sequence"/>
</dbReference>